<dbReference type="Proteomes" id="UP001172457">
    <property type="component" value="Chromosome 5"/>
</dbReference>
<sequence length="99" mass="10750">MAAYISMAKLLKIGMLKSIKHCSALHRMLLVGEGDMSFGASLARVFGDGGNLTVTSLESLGFFFFFFFFFLIPTLNSTTAVGLQPQGATTPQRDRRHGG</sequence>
<keyword evidence="1" id="KW-1133">Transmembrane helix</keyword>
<dbReference type="InterPro" id="IPR019446">
    <property type="entry name" value="BMT5-like"/>
</dbReference>
<reference evidence="3" key="1">
    <citation type="submission" date="2023-03" db="EMBL/GenBank/DDBJ databases">
        <title>Chromosome-scale reference genome and RAD-based genetic map of yellow starthistle (Centaurea solstitialis) reveal putative structural variation and QTLs associated with invader traits.</title>
        <authorList>
            <person name="Reatini B."/>
            <person name="Cang F.A."/>
            <person name="Jiang Q."/>
            <person name="Mckibben M.T.W."/>
            <person name="Barker M.S."/>
            <person name="Rieseberg L.H."/>
            <person name="Dlugosch K.M."/>
        </authorList>
    </citation>
    <scope>NUCLEOTIDE SEQUENCE</scope>
    <source>
        <strain evidence="3">CAN-66</strain>
        <tissue evidence="3">Leaf</tissue>
    </source>
</reference>
<dbReference type="AlphaFoldDB" id="A0AA38SSS4"/>
<evidence type="ECO:0000259" key="2">
    <source>
        <dbReference type="Pfam" id="PF10354"/>
    </source>
</evidence>
<dbReference type="Pfam" id="PF10354">
    <property type="entry name" value="BMT5-like"/>
    <property type="match status" value="1"/>
</dbReference>
<dbReference type="GO" id="GO:0070475">
    <property type="term" value="P:rRNA base methylation"/>
    <property type="evidence" value="ECO:0007669"/>
    <property type="project" value="InterPro"/>
</dbReference>
<evidence type="ECO:0000256" key="1">
    <source>
        <dbReference type="SAM" id="Phobius"/>
    </source>
</evidence>
<comment type="caution">
    <text evidence="3">The sequence shown here is derived from an EMBL/GenBank/DDBJ whole genome shotgun (WGS) entry which is preliminary data.</text>
</comment>
<feature type="domain" description="25S rRNA (uridine-N(3))-methyltransferase BMT5-like" evidence="2">
    <location>
        <begin position="29"/>
        <end position="59"/>
    </location>
</feature>
<dbReference type="GO" id="GO:0070042">
    <property type="term" value="F:rRNA (uridine-N3-)-methyltransferase activity"/>
    <property type="evidence" value="ECO:0007669"/>
    <property type="project" value="InterPro"/>
</dbReference>
<proteinExistence type="predicted"/>
<keyword evidence="1" id="KW-0472">Membrane</keyword>
<accession>A0AA38SSS4</accession>
<dbReference type="EMBL" id="JARYMX010000005">
    <property type="protein sequence ID" value="KAJ9547948.1"/>
    <property type="molecule type" value="Genomic_DNA"/>
</dbReference>
<gene>
    <name evidence="3" type="ORF">OSB04_020491</name>
</gene>
<evidence type="ECO:0000313" key="4">
    <source>
        <dbReference type="Proteomes" id="UP001172457"/>
    </source>
</evidence>
<feature type="transmembrane region" description="Helical" evidence="1">
    <location>
        <begin position="62"/>
        <end position="83"/>
    </location>
</feature>
<protein>
    <recommendedName>
        <fullName evidence="2">25S rRNA (uridine-N(3))-methyltransferase BMT5-like domain-containing protein</fullName>
    </recommendedName>
</protein>
<name>A0AA38SSS4_9ASTR</name>
<evidence type="ECO:0000313" key="3">
    <source>
        <dbReference type="EMBL" id="KAJ9547948.1"/>
    </source>
</evidence>
<organism evidence="3 4">
    <name type="scientific">Centaurea solstitialis</name>
    <name type="common">yellow star-thistle</name>
    <dbReference type="NCBI Taxonomy" id="347529"/>
    <lineage>
        <taxon>Eukaryota</taxon>
        <taxon>Viridiplantae</taxon>
        <taxon>Streptophyta</taxon>
        <taxon>Embryophyta</taxon>
        <taxon>Tracheophyta</taxon>
        <taxon>Spermatophyta</taxon>
        <taxon>Magnoliopsida</taxon>
        <taxon>eudicotyledons</taxon>
        <taxon>Gunneridae</taxon>
        <taxon>Pentapetalae</taxon>
        <taxon>asterids</taxon>
        <taxon>campanulids</taxon>
        <taxon>Asterales</taxon>
        <taxon>Asteraceae</taxon>
        <taxon>Carduoideae</taxon>
        <taxon>Cardueae</taxon>
        <taxon>Centaureinae</taxon>
        <taxon>Centaurea</taxon>
    </lineage>
</organism>
<keyword evidence="1" id="KW-0812">Transmembrane</keyword>
<keyword evidence="4" id="KW-1185">Reference proteome</keyword>